<keyword evidence="2" id="KW-0677">Repeat</keyword>
<reference evidence="7" key="1">
    <citation type="submission" date="2023-05" db="EMBL/GenBank/DDBJ databases">
        <authorList>
            <person name="Huff M."/>
        </authorList>
    </citation>
    <scope>NUCLEOTIDE SEQUENCE</scope>
</reference>
<dbReference type="Gene3D" id="2.130.10.10">
    <property type="entry name" value="YVTN repeat-like/Quinoprotein amine dehydrogenase"/>
    <property type="match status" value="1"/>
</dbReference>
<proteinExistence type="predicted"/>
<evidence type="ECO:0000256" key="2">
    <source>
        <dbReference type="ARBA" id="ARBA00022737"/>
    </source>
</evidence>
<keyword evidence="3" id="KW-0378">Hydrolase</keyword>
<evidence type="ECO:0000256" key="1">
    <source>
        <dbReference type="ARBA" id="ARBA00022574"/>
    </source>
</evidence>
<dbReference type="PROSITE" id="PS50082">
    <property type="entry name" value="WD_REPEATS_2"/>
    <property type="match status" value="1"/>
</dbReference>
<dbReference type="EMBL" id="OU503037">
    <property type="protein sequence ID" value="CAI9756770.1"/>
    <property type="molecule type" value="Genomic_DNA"/>
</dbReference>
<feature type="domain" description="Helicase C-terminal" evidence="6">
    <location>
        <begin position="199"/>
        <end position="348"/>
    </location>
</feature>
<dbReference type="InterPro" id="IPR015943">
    <property type="entry name" value="WD40/YVTN_repeat-like_dom_sf"/>
</dbReference>
<dbReference type="SUPFAM" id="SSF50978">
    <property type="entry name" value="WD40 repeat-like"/>
    <property type="match status" value="1"/>
</dbReference>
<dbReference type="PANTHER" id="PTHR43991">
    <property type="entry name" value="WD REPEAT PROTEIN (AFU_ORTHOLOGUE AFUA_8G05640)-RELATED"/>
    <property type="match status" value="1"/>
</dbReference>
<dbReference type="Pfam" id="PF00400">
    <property type="entry name" value="WD40"/>
    <property type="match status" value="1"/>
</dbReference>
<sequence>MCLSQIKCCLILFLFLFLFTGLSASTFISDGIFGSPDSTNRRLLQAKKACPVNFEFQNYTIITSKCKGPLYPPNLCCGAFKEFACPFYDELNDLSNDCASTMFSYINLYGKYPPGLFASECRESKEGLDCSAMPPSSSLSERTEKSSAGKIICNLFSMLMLITAPLALPDAGPPPISRTPFQLRFRLRQLLESSRKLQLLDKMMVKLKEQGHIVLIYPQFQHMLDLLEDCCSHRKWKWHYEIIRLVGGAERQIRIDRFNAKNSSRFCFLLYTRAGGLGVNLANARTVIIYDRRSSIIDFSSFFKRSHIMSHHLENNDDYMEDEHEMEDVDDDMGDEFHGQDDGGSDSDADEYGYMSDRMQDTTAAQARRGKDIQGIPWDRLSITREKYRQTRIEQYKNYENIPQSGEASGKDCKTTDKNGLYYEFRRNSRSVKSTILHFQLRNLVWATSKHDVYLMSRFSVLHWSSLTCSKSEVLNASGHIAPSEKHPGSLLEGFTQTHVSTLAVKNKLLVAGGFQGELICKFLERPGVSYCTRTTYDDNAITNAVEIYTSRSGALRFIASNNDGGVRDFDMEKFQQSKHFRFPWPVNHTSLSPDAKLLVIVGDHPDSLLVDSRSGKTVASLCGHLDYSFASAWHPDGLTLATGNQDKTCRIWDIRNLSKSVTALKGNLGAIRSIRYTSDGRFMAMAEPADFVHVFDVESGYEKEQEIDFFGEISGMSFSPDTETLFIGVWDRTYSSLLEFGRRREYSYLDSII</sequence>
<name>A0AAD1YTJ6_9LAMI</name>
<dbReference type="InterPro" id="IPR001650">
    <property type="entry name" value="Helicase_C-like"/>
</dbReference>
<dbReference type="Proteomes" id="UP000834106">
    <property type="component" value="Chromosome 2"/>
</dbReference>
<dbReference type="InterPro" id="IPR001680">
    <property type="entry name" value="WD40_rpt"/>
</dbReference>
<dbReference type="Gene3D" id="3.40.50.300">
    <property type="entry name" value="P-loop containing nucleotide triphosphate hydrolases"/>
    <property type="match status" value="1"/>
</dbReference>
<evidence type="ECO:0000256" key="3">
    <source>
        <dbReference type="ARBA" id="ARBA00022801"/>
    </source>
</evidence>
<dbReference type="Pfam" id="PF26578">
    <property type="entry name" value="LLG1"/>
    <property type="match status" value="1"/>
</dbReference>
<dbReference type="Pfam" id="PF00271">
    <property type="entry name" value="Helicase_C"/>
    <property type="match status" value="1"/>
</dbReference>
<dbReference type="SMART" id="SM00320">
    <property type="entry name" value="WD40"/>
    <property type="match status" value="2"/>
</dbReference>
<organism evidence="7 8">
    <name type="scientific">Fraxinus pennsylvanica</name>
    <dbReference type="NCBI Taxonomy" id="56036"/>
    <lineage>
        <taxon>Eukaryota</taxon>
        <taxon>Viridiplantae</taxon>
        <taxon>Streptophyta</taxon>
        <taxon>Embryophyta</taxon>
        <taxon>Tracheophyta</taxon>
        <taxon>Spermatophyta</taxon>
        <taxon>Magnoliopsida</taxon>
        <taxon>eudicotyledons</taxon>
        <taxon>Gunneridae</taxon>
        <taxon>Pentapetalae</taxon>
        <taxon>asterids</taxon>
        <taxon>lamiids</taxon>
        <taxon>Lamiales</taxon>
        <taxon>Oleaceae</taxon>
        <taxon>Oleeae</taxon>
        <taxon>Fraxinus</taxon>
    </lineage>
</organism>
<dbReference type="PROSITE" id="PS00678">
    <property type="entry name" value="WD_REPEATS_1"/>
    <property type="match status" value="1"/>
</dbReference>
<accession>A0AAD1YTJ6</accession>
<dbReference type="InterPro" id="IPR019775">
    <property type="entry name" value="WD40_repeat_CS"/>
</dbReference>
<gene>
    <name evidence="7" type="ORF">FPE_LOCUS4200</name>
</gene>
<evidence type="ECO:0000259" key="6">
    <source>
        <dbReference type="PROSITE" id="PS51194"/>
    </source>
</evidence>
<dbReference type="PROSITE" id="PS50294">
    <property type="entry name" value="WD_REPEATS_REGION"/>
    <property type="match status" value="1"/>
</dbReference>
<keyword evidence="1 4" id="KW-0853">WD repeat</keyword>
<dbReference type="GO" id="GO:0016787">
    <property type="term" value="F:hydrolase activity"/>
    <property type="evidence" value="ECO:0007669"/>
    <property type="project" value="UniProtKB-KW"/>
</dbReference>
<protein>
    <recommendedName>
        <fullName evidence="6">Helicase C-terminal domain-containing protein</fullName>
    </recommendedName>
</protein>
<evidence type="ECO:0000313" key="8">
    <source>
        <dbReference type="Proteomes" id="UP000834106"/>
    </source>
</evidence>
<keyword evidence="8" id="KW-1185">Reference proteome</keyword>
<dbReference type="InterPro" id="IPR049730">
    <property type="entry name" value="SNF2/RAD54-like_C"/>
</dbReference>
<feature type="chain" id="PRO_5041946583" description="Helicase C-terminal domain-containing protein" evidence="5">
    <location>
        <begin position="25"/>
        <end position="754"/>
    </location>
</feature>
<dbReference type="InterPro" id="IPR027417">
    <property type="entry name" value="P-loop_NTPase"/>
</dbReference>
<dbReference type="PROSITE" id="PS51194">
    <property type="entry name" value="HELICASE_CTER"/>
    <property type="match status" value="1"/>
</dbReference>
<dbReference type="InterPro" id="IPR058888">
    <property type="entry name" value="LLG1-like"/>
</dbReference>
<dbReference type="PANTHER" id="PTHR43991:SF38">
    <property type="entry name" value="OS02G0721600 PROTEIN"/>
    <property type="match status" value="1"/>
</dbReference>
<keyword evidence="5" id="KW-0732">Signal</keyword>
<dbReference type="SUPFAM" id="SSF52540">
    <property type="entry name" value="P-loop containing nucleoside triphosphate hydrolases"/>
    <property type="match status" value="1"/>
</dbReference>
<feature type="signal peptide" evidence="5">
    <location>
        <begin position="1"/>
        <end position="24"/>
    </location>
</feature>
<dbReference type="FunFam" id="2.130.10.10:FF:000637">
    <property type="entry name" value="WD-40 repeat family protein"/>
    <property type="match status" value="1"/>
</dbReference>
<feature type="repeat" description="WD" evidence="4">
    <location>
        <begin position="622"/>
        <end position="663"/>
    </location>
</feature>
<evidence type="ECO:0000256" key="5">
    <source>
        <dbReference type="SAM" id="SignalP"/>
    </source>
</evidence>
<dbReference type="CDD" id="cd18793">
    <property type="entry name" value="SF2_C_SNF"/>
    <property type="match status" value="1"/>
</dbReference>
<dbReference type="InterPro" id="IPR036322">
    <property type="entry name" value="WD40_repeat_dom_sf"/>
</dbReference>
<dbReference type="AlphaFoldDB" id="A0AAD1YTJ6"/>
<evidence type="ECO:0000313" key="7">
    <source>
        <dbReference type="EMBL" id="CAI9756770.1"/>
    </source>
</evidence>
<evidence type="ECO:0000256" key="4">
    <source>
        <dbReference type="PROSITE-ProRule" id="PRU00221"/>
    </source>
</evidence>